<dbReference type="PANTHER" id="PTHR46235:SF20">
    <property type="entry name" value="PROTEIN ENHANCED DOWNY MILDEW 2"/>
    <property type="match status" value="1"/>
</dbReference>
<name>A0A1D6QKK5_MAIZE</name>
<reference evidence="1" key="1">
    <citation type="submission" date="2015-12" db="EMBL/GenBank/DDBJ databases">
        <title>Update maize B73 reference genome by single molecule sequencing technologies.</title>
        <authorList>
            <consortium name="Maize Genome Sequencing Project"/>
            <person name="Ware D."/>
        </authorList>
    </citation>
    <scope>NUCLEOTIDE SEQUENCE</scope>
    <source>
        <tissue evidence="1">Seedling</tissue>
    </source>
</reference>
<protein>
    <submittedName>
        <fullName evidence="1">Protein ENHANCED DOWNY MILDEW 2</fullName>
    </submittedName>
</protein>
<organism evidence="1">
    <name type="scientific">Zea mays</name>
    <name type="common">Maize</name>
    <dbReference type="NCBI Taxonomy" id="4577"/>
    <lineage>
        <taxon>Eukaryota</taxon>
        <taxon>Viridiplantae</taxon>
        <taxon>Streptophyta</taxon>
        <taxon>Embryophyta</taxon>
        <taxon>Tracheophyta</taxon>
        <taxon>Spermatophyta</taxon>
        <taxon>Magnoliopsida</taxon>
        <taxon>Liliopsida</taxon>
        <taxon>Poales</taxon>
        <taxon>Poaceae</taxon>
        <taxon>PACMAD clade</taxon>
        <taxon>Panicoideae</taxon>
        <taxon>Andropogonodae</taxon>
        <taxon>Andropogoneae</taxon>
        <taxon>Tripsacinae</taxon>
        <taxon>Zea</taxon>
    </lineage>
</organism>
<evidence type="ECO:0000313" key="1">
    <source>
        <dbReference type="EMBL" id="AQK58247.1"/>
    </source>
</evidence>
<accession>A0A1D6QKK5</accession>
<gene>
    <name evidence="1" type="ORF">ZEAMMB73_Zm00001d052859</name>
</gene>
<sequence>MNTKTLKIRRLEELPSAPLSNVKRFSYSVKSSTLSNLRNKRRKVIVPEEKPVVMTKLPEIDSDTEMRMYEFAQKASAGITMDDVKKKLVVPSTYAPNLQNADNITLENVEIYVEAVKGALHMLENGASIADAKSVCPPNVLFQLVKWKLKMNKLSVVLAPFLHGMRYTSYGRHFTKLDKLQLFS</sequence>
<dbReference type="PANTHER" id="PTHR46235">
    <property type="entry name" value="PHD FINGER-CONTAINING PROTEIN DDB_G0268158"/>
    <property type="match status" value="1"/>
</dbReference>
<dbReference type="AlphaFoldDB" id="A0A1D6QKK5"/>
<dbReference type="EMBL" id="CM000780">
    <property type="protein sequence ID" value="AQK58247.1"/>
    <property type="molecule type" value="Genomic_DNA"/>
</dbReference>
<proteinExistence type="predicted"/>